<feature type="domain" description="HpcH/HpaI aldolase/citrate lyase" evidence="4">
    <location>
        <begin position="4"/>
        <end position="224"/>
    </location>
</feature>
<evidence type="ECO:0000256" key="1">
    <source>
        <dbReference type="ARBA" id="ARBA00001946"/>
    </source>
</evidence>
<dbReference type="PANTHER" id="PTHR32308">
    <property type="entry name" value="LYASE BETA SUBUNIT, PUTATIVE (AFU_ORTHOLOGUE AFUA_4G13030)-RELATED"/>
    <property type="match status" value="1"/>
</dbReference>
<dbReference type="Pfam" id="PF03328">
    <property type="entry name" value="HpcH_HpaI"/>
    <property type="match status" value="1"/>
</dbReference>
<dbReference type="InterPro" id="IPR015813">
    <property type="entry name" value="Pyrv/PenolPyrv_kinase-like_dom"/>
</dbReference>
<comment type="caution">
    <text evidence="5">The sequence shown here is derived from an EMBL/GenBank/DDBJ whole genome shotgun (WGS) entry which is preliminary data.</text>
</comment>
<dbReference type="Gene3D" id="3.20.20.60">
    <property type="entry name" value="Phosphoenolpyruvate-binding domains"/>
    <property type="match status" value="1"/>
</dbReference>
<dbReference type="InterPro" id="IPR011206">
    <property type="entry name" value="Citrate_lyase_beta/mcl1/mcl2"/>
</dbReference>
<keyword evidence="2" id="KW-0479">Metal-binding</keyword>
<organism evidence="5 6">
    <name type="scientific">Halorussus caseinilyticus</name>
    <dbReference type="NCBI Taxonomy" id="3034025"/>
    <lineage>
        <taxon>Archaea</taxon>
        <taxon>Methanobacteriati</taxon>
        <taxon>Methanobacteriota</taxon>
        <taxon>Stenosarchaea group</taxon>
        <taxon>Halobacteria</taxon>
        <taxon>Halobacteriales</taxon>
        <taxon>Haladaptataceae</taxon>
        <taxon>Halorussus</taxon>
    </lineage>
</organism>
<keyword evidence="3" id="KW-0460">Magnesium</keyword>
<keyword evidence="5" id="KW-0456">Lyase</keyword>
<name>A0ABD5WQL3_9EURY</name>
<gene>
    <name evidence="5" type="ORF">ACFQJ6_08275</name>
</gene>
<dbReference type="Proteomes" id="UP001596407">
    <property type="component" value="Unassembled WGS sequence"/>
</dbReference>
<dbReference type="PIRSF" id="PIRSF015582">
    <property type="entry name" value="Cit_lyase_B"/>
    <property type="match status" value="1"/>
</dbReference>
<sequence>MPRRSVMFTPGDRPEMMRKAPSAGADVIVFDLEDAVAPPNKDEARAAVREVLADPDFSPDCEVCVRVNPAGIAADDDLHGVFGNGKAARNAAETLDAVMLPKTEDAEDAETLADLLAERDAEVPILALVETAAGILAAEEIAAVPDVDALVFGAEDLAADIGATRTDEGTEVLHAREQVVLAASAADVDAIDTVYTDIEDAEGLHEETEFAIQLGYDGKMAIHPAQVAPINESFTPDPERVEWAERVLEAKRDADAEGRGVFRVDGEMIDAPLISQAERVLAYAEASDEK</sequence>
<dbReference type="InterPro" id="IPR040442">
    <property type="entry name" value="Pyrv_kinase-like_dom_sf"/>
</dbReference>
<dbReference type="AlphaFoldDB" id="A0ABD5WQL3"/>
<evidence type="ECO:0000313" key="5">
    <source>
        <dbReference type="EMBL" id="MFC7080113.1"/>
    </source>
</evidence>
<dbReference type="RefSeq" id="WP_276282069.1">
    <property type="nucleotide sequence ID" value="NZ_CP119809.1"/>
</dbReference>
<keyword evidence="6" id="KW-1185">Reference proteome</keyword>
<proteinExistence type="predicted"/>
<reference evidence="5 6" key="1">
    <citation type="journal article" date="2019" name="Int. J. Syst. Evol. Microbiol.">
        <title>The Global Catalogue of Microorganisms (GCM) 10K type strain sequencing project: providing services to taxonomists for standard genome sequencing and annotation.</title>
        <authorList>
            <consortium name="The Broad Institute Genomics Platform"/>
            <consortium name="The Broad Institute Genome Sequencing Center for Infectious Disease"/>
            <person name="Wu L."/>
            <person name="Ma J."/>
        </authorList>
    </citation>
    <scope>NUCLEOTIDE SEQUENCE [LARGE SCALE GENOMIC DNA]</scope>
    <source>
        <strain evidence="5 6">DT72</strain>
    </source>
</reference>
<dbReference type="InterPro" id="IPR005000">
    <property type="entry name" value="Aldolase/citrate-lyase_domain"/>
</dbReference>
<dbReference type="EMBL" id="JBHSZH010000005">
    <property type="protein sequence ID" value="MFC7080113.1"/>
    <property type="molecule type" value="Genomic_DNA"/>
</dbReference>
<evidence type="ECO:0000256" key="2">
    <source>
        <dbReference type="ARBA" id="ARBA00022723"/>
    </source>
</evidence>
<protein>
    <submittedName>
        <fullName evidence="5">HpcH/HpaI aldolase/citrate lyase family protein</fullName>
    </submittedName>
</protein>
<evidence type="ECO:0000256" key="3">
    <source>
        <dbReference type="ARBA" id="ARBA00022842"/>
    </source>
</evidence>
<comment type="cofactor">
    <cofactor evidence="1">
        <name>Mg(2+)</name>
        <dbReference type="ChEBI" id="CHEBI:18420"/>
    </cofactor>
</comment>
<dbReference type="PANTHER" id="PTHR32308:SF0">
    <property type="entry name" value="HPCH_HPAI ALDOLASE_CITRATE LYASE DOMAIN-CONTAINING PROTEIN"/>
    <property type="match status" value="1"/>
</dbReference>
<dbReference type="SUPFAM" id="SSF51621">
    <property type="entry name" value="Phosphoenolpyruvate/pyruvate domain"/>
    <property type="match status" value="1"/>
</dbReference>
<dbReference type="GO" id="GO:0046872">
    <property type="term" value="F:metal ion binding"/>
    <property type="evidence" value="ECO:0007669"/>
    <property type="project" value="UniProtKB-KW"/>
</dbReference>
<accession>A0ABD5WQL3</accession>
<dbReference type="GO" id="GO:0016829">
    <property type="term" value="F:lyase activity"/>
    <property type="evidence" value="ECO:0007669"/>
    <property type="project" value="UniProtKB-KW"/>
</dbReference>
<evidence type="ECO:0000313" key="6">
    <source>
        <dbReference type="Proteomes" id="UP001596407"/>
    </source>
</evidence>
<dbReference type="GeneID" id="79303303"/>
<evidence type="ECO:0000259" key="4">
    <source>
        <dbReference type="Pfam" id="PF03328"/>
    </source>
</evidence>